<accession>A0ABD5PNA5</accession>
<sequence>MLENTRTRRTLLKGIGAGGLTLTFAGLVSADGEQQYLVRGSTGIVRQVRRRGYSVEHSLADGKVLVVVGEPEASDDLEGIDDVSTAVPDFEFELEEPELSASADVDVGDDDSGPGKGKAKGHDDGSDDTDEDDWPALFDQQWDKRVTAADEAQGWATGDGRRLAIIDTGIDHTHQDLGNVNTDASVSIIGGEIGDHTGDSGDHGTHVAGITAATGEVGVIGTAPDAELVSIRVFGEEGGATFGDILIAMEYAADVGADAANMSLGTPPIPPQGNAEQYRRVMEPVAQAVTSRGTLLVGSAGNSDANLQQGGSFTLPNSLSGVTSISATGPNDERTFYSNYGTNEIDVGAPGGGYETFEKTVSEDEDEVEWPFPTNLVLSTVPGDGYDWKAGTSMAAPQVTGTVGLVRERYPDTTAKQVEKYIKQGADLVSGNSDPDLGAGRLNAKDALDVE</sequence>
<feature type="region of interest" description="Disordered" evidence="6">
    <location>
        <begin position="96"/>
        <end position="134"/>
    </location>
</feature>
<feature type="region of interest" description="Disordered" evidence="6">
    <location>
        <begin position="425"/>
        <end position="451"/>
    </location>
</feature>
<comment type="caution">
    <text evidence="8">The sequence shown here is derived from an EMBL/GenBank/DDBJ whole genome shotgun (WGS) entry which is preliminary data.</text>
</comment>
<keyword evidence="9" id="KW-1185">Reference proteome</keyword>
<keyword evidence="3 5" id="KW-0378">Hydrolase</keyword>
<dbReference type="GO" id="GO:0006508">
    <property type="term" value="P:proteolysis"/>
    <property type="evidence" value="ECO:0007669"/>
    <property type="project" value="UniProtKB-KW"/>
</dbReference>
<dbReference type="PROSITE" id="PS51318">
    <property type="entry name" value="TAT"/>
    <property type="match status" value="1"/>
</dbReference>
<evidence type="ECO:0000256" key="5">
    <source>
        <dbReference type="PROSITE-ProRule" id="PRU01240"/>
    </source>
</evidence>
<dbReference type="PROSITE" id="PS51892">
    <property type="entry name" value="SUBTILASE"/>
    <property type="match status" value="1"/>
</dbReference>
<dbReference type="PROSITE" id="PS00138">
    <property type="entry name" value="SUBTILASE_SER"/>
    <property type="match status" value="1"/>
</dbReference>
<dbReference type="InterPro" id="IPR050131">
    <property type="entry name" value="Peptidase_S8_subtilisin-like"/>
</dbReference>
<dbReference type="InterPro" id="IPR036852">
    <property type="entry name" value="Peptidase_S8/S53_dom_sf"/>
</dbReference>
<proteinExistence type="inferred from homology"/>
<evidence type="ECO:0000313" key="8">
    <source>
        <dbReference type="EMBL" id="MFC4542085.1"/>
    </source>
</evidence>
<dbReference type="Proteomes" id="UP001595898">
    <property type="component" value="Unassembled WGS sequence"/>
</dbReference>
<dbReference type="PANTHER" id="PTHR43806">
    <property type="entry name" value="PEPTIDASE S8"/>
    <property type="match status" value="1"/>
</dbReference>
<evidence type="ECO:0000313" key="9">
    <source>
        <dbReference type="Proteomes" id="UP001595898"/>
    </source>
</evidence>
<keyword evidence="4 5" id="KW-0720">Serine protease</keyword>
<dbReference type="EMBL" id="JBHSFA010000005">
    <property type="protein sequence ID" value="MFC4542085.1"/>
    <property type="molecule type" value="Genomic_DNA"/>
</dbReference>
<dbReference type="PANTHER" id="PTHR43806:SF11">
    <property type="entry name" value="CEREVISIN-RELATED"/>
    <property type="match status" value="1"/>
</dbReference>
<evidence type="ECO:0000256" key="4">
    <source>
        <dbReference type="ARBA" id="ARBA00022825"/>
    </source>
</evidence>
<feature type="compositionally biased region" description="Acidic residues" evidence="6">
    <location>
        <begin position="125"/>
        <end position="134"/>
    </location>
</feature>
<dbReference type="InterPro" id="IPR006311">
    <property type="entry name" value="TAT_signal"/>
</dbReference>
<evidence type="ECO:0000256" key="2">
    <source>
        <dbReference type="ARBA" id="ARBA00022670"/>
    </source>
</evidence>
<feature type="domain" description="Peptidase S8/S53" evidence="7">
    <location>
        <begin position="158"/>
        <end position="440"/>
    </location>
</feature>
<feature type="active site" description="Charge relay system" evidence="5">
    <location>
        <position position="167"/>
    </location>
</feature>
<dbReference type="RefSeq" id="WP_250141490.1">
    <property type="nucleotide sequence ID" value="NZ_JALIQP010000004.1"/>
</dbReference>
<dbReference type="InterPro" id="IPR023828">
    <property type="entry name" value="Peptidase_S8_Ser-AS"/>
</dbReference>
<dbReference type="Pfam" id="PF00082">
    <property type="entry name" value="Peptidase_S8"/>
    <property type="match status" value="1"/>
</dbReference>
<evidence type="ECO:0000256" key="6">
    <source>
        <dbReference type="SAM" id="MobiDB-lite"/>
    </source>
</evidence>
<dbReference type="InterPro" id="IPR000209">
    <property type="entry name" value="Peptidase_S8/S53_dom"/>
</dbReference>
<name>A0ABD5PNA5_9EURY</name>
<evidence type="ECO:0000256" key="1">
    <source>
        <dbReference type="ARBA" id="ARBA00011073"/>
    </source>
</evidence>
<protein>
    <submittedName>
        <fullName evidence="8">S8 family serine peptidase</fullName>
    </submittedName>
</protein>
<dbReference type="PRINTS" id="PR00723">
    <property type="entry name" value="SUBTILISIN"/>
</dbReference>
<evidence type="ECO:0000259" key="7">
    <source>
        <dbReference type="Pfam" id="PF00082"/>
    </source>
</evidence>
<evidence type="ECO:0000256" key="3">
    <source>
        <dbReference type="ARBA" id="ARBA00022801"/>
    </source>
</evidence>
<keyword evidence="2 5" id="KW-0645">Protease</keyword>
<gene>
    <name evidence="8" type="ORF">ACFO5R_09110</name>
</gene>
<dbReference type="InterPro" id="IPR015500">
    <property type="entry name" value="Peptidase_S8_subtilisin-rel"/>
</dbReference>
<dbReference type="AlphaFoldDB" id="A0ABD5PNA5"/>
<feature type="active site" description="Charge relay system" evidence="5">
    <location>
        <position position="203"/>
    </location>
</feature>
<feature type="active site" description="Charge relay system" evidence="5">
    <location>
        <position position="393"/>
    </location>
</feature>
<reference evidence="8 9" key="1">
    <citation type="journal article" date="2019" name="Int. J. Syst. Evol. Microbiol.">
        <title>The Global Catalogue of Microorganisms (GCM) 10K type strain sequencing project: providing services to taxonomists for standard genome sequencing and annotation.</title>
        <authorList>
            <consortium name="The Broad Institute Genomics Platform"/>
            <consortium name="The Broad Institute Genome Sequencing Center for Infectious Disease"/>
            <person name="Wu L."/>
            <person name="Ma J."/>
        </authorList>
    </citation>
    <scope>NUCLEOTIDE SEQUENCE [LARGE SCALE GENOMIC DNA]</scope>
    <source>
        <strain evidence="8 9">WLHS5</strain>
    </source>
</reference>
<dbReference type="SUPFAM" id="SSF52743">
    <property type="entry name" value="Subtilisin-like"/>
    <property type="match status" value="1"/>
</dbReference>
<dbReference type="GO" id="GO:0004252">
    <property type="term" value="F:serine-type endopeptidase activity"/>
    <property type="evidence" value="ECO:0007669"/>
    <property type="project" value="UniProtKB-UniRule"/>
</dbReference>
<dbReference type="Gene3D" id="3.40.50.200">
    <property type="entry name" value="Peptidase S8/S53 domain"/>
    <property type="match status" value="1"/>
</dbReference>
<organism evidence="8 9">
    <name type="scientific">Halosolutus amylolyticus</name>
    <dbReference type="NCBI Taxonomy" id="2932267"/>
    <lineage>
        <taxon>Archaea</taxon>
        <taxon>Methanobacteriati</taxon>
        <taxon>Methanobacteriota</taxon>
        <taxon>Stenosarchaea group</taxon>
        <taxon>Halobacteria</taxon>
        <taxon>Halobacteriales</taxon>
        <taxon>Natrialbaceae</taxon>
        <taxon>Halosolutus</taxon>
    </lineage>
</organism>
<comment type="similarity">
    <text evidence="1 5">Belongs to the peptidase S8 family.</text>
</comment>